<proteinExistence type="predicted"/>
<dbReference type="AlphaFoldDB" id="A0A1G2LMB9"/>
<reference evidence="1 2" key="1">
    <citation type="journal article" date="2016" name="Nat. Commun.">
        <title>Thousands of microbial genomes shed light on interconnected biogeochemical processes in an aquifer system.</title>
        <authorList>
            <person name="Anantharaman K."/>
            <person name="Brown C.T."/>
            <person name="Hug L.A."/>
            <person name="Sharon I."/>
            <person name="Castelle C.J."/>
            <person name="Probst A.J."/>
            <person name="Thomas B.C."/>
            <person name="Singh A."/>
            <person name="Wilkins M.J."/>
            <person name="Karaoz U."/>
            <person name="Brodie E.L."/>
            <person name="Williams K.H."/>
            <person name="Hubbard S.S."/>
            <person name="Banfield J.F."/>
        </authorList>
    </citation>
    <scope>NUCLEOTIDE SEQUENCE [LARGE SCALE GENOMIC DNA]</scope>
</reference>
<protein>
    <submittedName>
        <fullName evidence="1">Uncharacterized protein</fullName>
    </submittedName>
</protein>
<comment type="caution">
    <text evidence="1">The sequence shown here is derived from an EMBL/GenBank/DDBJ whole genome shotgun (WGS) entry which is preliminary data.</text>
</comment>
<organism evidence="1 2">
    <name type="scientific">Candidatus Sungbacteria bacterium RIFCSPLOWO2_12_FULL_41_11</name>
    <dbReference type="NCBI Taxonomy" id="1802286"/>
    <lineage>
        <taxon>Bacteria</taxon>
        <taxon>Candidatus Sungiibacteriota</taxon>
    </lineage>
</organism>
<gene>
    <name evidence="1" type="ORF">A3G49_00390</name>
</gene>
<name>A0A1G2LMB9_9BACT</name>
<dbReference type="Proteomes" id="UP000177171">
    <property type="component" value="Unassembled WGS sequence"/>
</dbReference>
<dbReference type="EMBL" id="MHQY01000041">
    <property type="protein sequence ID" value="OHA12768.1"/>
    <property type="molecule type" value="Genomic_DNA"/>
</dbReference>
<sequence>MKSSSLLRVGGKWLCFQRAKPGAFARNKRGRRPAPTLKKCFNILTLLECGSENPAGRKLSKGRLPKHKII</sequence>
<evidence type="ECO:0000313" key="2">
    <source>
        <dbReference type="Proteomes" id="UP000177171"/>
    </source>
</evidence>
<accession>A0A1G2LMB9</accession>
<evidence type="ECO:0000313" key="1">
    <source>
        <dbReference type="EMBL" id="OHA12768.1"/>
    </source>
</evidence>